<name>A0ABS8UUE3_DATST</name>
<reference evidence="1 2" key="1">
    <citation type="journal article" date="2021" name="BMC Genomics">
        <title>Datura genome reveals duplications of psychoactive alkaloid biosynthetic genes and high mutation rate following tissue culture.</title>
        <authorList>
            <person name="Rajewski A."/>
            <person name="Carter-House D."/>
            <person name="Stajich J."/>
            <person name="Litt A."/>
        </authorList>
    </citation>
    <scope>NUCLEOTIDE SEQUENCE [LARGE SCALE GENOMIC DNA]</scope>
    <source>
        <strain evidence="1">AR-01</strain>
    </source>
</reference>
<sequence length="157" mass="16628">AVSHAPTHGESAAVRPPMCWDNACCAPAIAREKGYCACLIVLEQGRFVPGLVLALLCVSRPIAPVLLRPRAAYSANGLAPRAWQCAIFCRVARGKCSYAPANALGQGLLRACHRAGEGLLHVPYRAGTRPLHAWPYASLAVCRTTYSASFSAASRGL</sequence>
<feature type="non-terminal residue" evidence="1">
    <location>
        <position position="1"/>
    </location>
</feature>
<accession>A0ABS8UUE3</accession>
<comment type="caution">
    <text evidence="1">The sequence shown here is derived from an EMBL/GenBank/DDBJ whole genome shotgun (WGS) entry which is preliminary data.</text>
</comment>
<protein>
    <submittedName>
        <fullName evidence="1">Uncharacterized protein</fullName>
    </submittedName>
</protein>
<proteinExistence type="predicted"/>
<gene>
    <name evidence="1" type="ORF">HAX54_021055</name>
</gene>
<dbReference type="EMBL" id="JACEIK010002527">
    <property type="protein sequence ID" value="MCD9637651.1"/>
    <property type="molecule type" value="Genomic_DNA"/>
</dbReference>
<dbReference type="Proteomes" id="UP000823775">
    <property type="component" value="Unassembled WGS sequence"/>
</dbReference>
<keyword evidence="2" id="KW-1185">Reference proteome</keyword>
<evidence type="ECO:0000313" key="2">
    <source>
        <dbReference type="Proteomes" id="UP000823775"/>
    </source>
</evidence>
<organism evidence="1 2">
    <name type="scientific">Datura stramonium</name>
    <name type="common">Jimsonweed</name>
    <name type="synonym">Common thornapple</name>
    <dbReference type="NCBI Taxonomy" id="4076"/>
    <lineage>
        <taxon>Eukaryota</taxon>
        <taxon>Viridiplantae</taxon>
        <taxon>Streptophyta</taxon>
        <taxon>Embryophyta</taxon>
        <taxon>Tracheophyta</taxon>
        <taxon>Spermatophyta</taxon>
        <taxon>Magnoliopsida</taxon>
        <taxon>eudicotyledons</taxon>
        <taxon>Gunneridae</taxon>
        <taxon>Pentapetalae</taxon>
        <taxon>asterids</taxon>
        <taxon>lamiids</taxon>
        <taxon>Solanales</taxon>
        <taxon>Solanaceae</taxon>
        <taxon>Solanoideae</taxon>
        <taxon>Datureae</taxon>
        <taxon>Datura</taxon>
    </lineage>
</organism>
<evidence type="ECO:0000313" key="1">
    <source>
        <dbReference type="EMBL" id="MCD9637651.1"/>
    </source>
</evidence>